<keyword evidence="1" id="KW-0472">Membrane</keyword>
<dbReference type="EMBL" id="JAEACQ010000179">
    <property type="protein sequence ID" value="MBL7628239.1"/>
    <property type="molecule type" value="Genomic_DNA"/>
</dbReference>
<dbReference type="RefSeq" id="WP_203031728.1">
    <property type="nucleotide sequence ID" value="NZ_JAEACQ010000179.1"/>
</dbReference>
<dbReference type="InterPro" id="IPR025339">
    <property type="entry name" value="DUF4245"/>
</dbReference>
<evidence type="ECO:0000313" key="2">
    <source>
        <dbReference type="EMBL" id="MBL7628239.1"/>
    </source>
</evidence>
<sequence length="200" mass="20937">MARTRGQETVRDMVLSLAVVMAGVFLFVIFVLPRGDGEDAVKVVENTSTTVTAFARQAPYEVLAPSGLGQDLWKPTSLRVQVPGSTAGADPDVATLSIGYVVDREDDRAYARYEVSNAPDAVQRLLGNRPVTGHRAIDGQTWDERRSDDGHLALTRAVGDAVVIIDDGAGSGGASEADLEALAASVRPVAPPDGPARGAG</sequence>
<name>A0A937RJ09_9ACTN</name>
<dbReference type="Pfam" id="PF14030">
    <property type="entry name" value="DUF4245"/>
    <property type="match status" value="1"/>
</dbReference>
<dbReference type="AlphaFoldDB" id="A0A937RJ09"/>
<reference evidence="2" key="1">
    <citation type="submission" date="2020-12" db="EMBL/GenBank/DDBJ databases">
        <title>Genomic characterization of non-nitrogen-fixing Frankia strains.</title>
        <authorList>
            <person name="Carlos-Shanley C."/>
            <person name="Guerra T."/>
            <person name="Hahn D."/>
        </authorList>
    </citation>
    <scope>NUCLEOTIDE SEQUENCE</scope>
    <source>
        <strain evidence="2">CN6</strain>
    </source>
</reference>
<organism evidence="2 3">
    <name type="scientific">Frankia nepalensis</name>
    <dbReference type="NCBI Taxonomy" id="1836974"/>
    <lineage>
        <taxon>Bacteria</taxon>
        <taxon>Bacillati</taxon>
        <taxon>Actinomycetota</taxon>
        <taxon>Actinomycetes</taxon>
        <taxon>Frankiales</taxon>
        <taxon>Frankiaceae</taxon>
        <taxon>Frankia</taxon>
    </lineage>
</organism>
<keyword evidence="1" id="KW-0812">Transmembrane</keyword>
<dbReference type="Proteomes" id="UP000604475">
    <property type="component" value="Unassembled WGS sequence"/>
</dbReference>
<evidence type="ECO:0000256" key="1">
    <source>
        <dbReference type="SAM" id="Phobius"/>
    </source>
</evidence>
<keyword evidence="1" id="KW-1133">Transmembrane helix</keyword>
<keyword evidence="3" id="KW-1185">Reference proteome</keyword>
<feature type="non-terminal residue" evidence="2">
    <location>
        <position position="200"/>
    </location>
</feature>
<comment type="caution">
    <text evidence="2">The sequence shown here is derived from an EMBL/GenBank/DDBJ whole genome shotgun (WGS) entry which is preliminary data.</text>
</comment>
<accession>A0A937RJ09</accession>
<proteinExistence type="predicted"/>
<protein>
    <submittedName>
        <fullName evidence="2">DUF4245 domain-containing protein</fullName>
    </submittedName>
</protein>
<feature type="transmembrane region" description="Helical" evidence="1">
    <location>
        <begin position="12"/>
        <end position="32"/>
    </location>
</feature>
<evidence type="ECO:0000313" key="3">
    <source>
        <dbReference type="Proteomes" id="UP000604475"/>
    </source>
</evidence>
<gene>
    <name evidence="2" type="ORF">I7412_13990</name>
</gene>